<name>A0ABQ3ZXP3_9ACTN</name>
<evidence type="ECO:0000313" key="3">
    <source>
        <dbReference type="Proteomes" id="UP000603200"/>
    </source>
</evidence>
<dbReference type="RefSeq" id="WP_203840409.1">
    <property type="nucleotide sequence ID" value="NZ_BAAATV010000009.1"/>
</dbReference>
<keyword evidence="1" id="KW-0812">Transmembrane</keyword>
<protein>
    <recommendedName>
        <fullName evidence="4">Membrane protein YesL</fullName>
    </recommendedName>
</protein>
<feature type="transmembrane region" description="Helical" evidence="1">
    <location>
        <begin position="12"/>
        <end position="37"/>
    </location>
</feature>
<comment type="caution">
    <text evidence="2">The sequence shown here is derived from an EMBL/GenBank/DDBJ whole genome shotgun (WGS) entry which is preliminary data.</text>
</comment>
<feature type="transmembrane region" description="Helical" evidence="1">
    <location>
        <begin position="143"/>
        <end position="164"/>
    </location>
</feature>
<proteinExistence type="predicted"/>
<gene>
    <name evidence="2" type="ORF">Ahu01nite_064550</name>
</gene>
<organism evidence="2 3">
    <name type="scientific">Winogradskya humida</name>
    <dbReference type="NCBI Taxonomy" id="113566"/>
    <lineage>
        <taxon>Bacteria</taxon>
        <taxon>Bacillati</taxon>
        <taxon>Actinomycetota</taxon>
        <taxon>Actinomycetes</taxon>
        <taxon>Micromonosporales</taxon>
        <taxon>Micromonosporaceae</taxon>
        <taxon>Winogradskya</taxon>
    </lineage>
</organism>
<keyword evidence="3" id="KW-1185">Reference proteome</keyword>
<evidence type="ECO:0008006" key="4">
    <source>
        <dbReference type="Google" id="ProtNLM"/>
    </source>
</evidence>
<evidence type="ECO:0000256" key="1">
    <source>
        <dbReference type="SAM" id="Phobius"/>
    </source>
</evidence>
<feature type="transmembrane region" description="Helical" evidence="1">
    <location>
        <begin position="67"/>
        <end position="90"/>
    </location>
</feature>
<dbReference type="Proteomes" id="UP000603200">
    <property type="component" value="Unassembled WGS sequence"/>
</dbReference>
<evidence type="ECO:0000313" key="2">
    <source>
        <dbReference type="EMBL" id="GIE23353.1"/>
    </source>
</evidence>
<feature type="transmembrane region" description="Helical" evidence="1">
    <location>
        <begin position="102"/>
        <end position="122"/>
    </location>
</feature>
<sequence>MDPRTWRDTARAAADLAVLGFLVTGAALPVVTAGAAITTGSAAIRHHLETDSWPPARSLWATFRRSLLPGLAATLVLLAVAGLVTADVFAVRAGVVPGGVPLAVLLVLLAVVAVGFTGLLAVAAPQHQPIARARALARRPGRLAAAAGIVILATALALMVHPVLAPVMVGYALFALHVVANRERVERSGARELTNES</sequence>
<reference evidence="2 3" key="1">
    <citation type="submission" date="2021-01" db="EMBL/GenBank/DDBJ databases">
        <title>Whole genome shotgun sequence of Actinoplanes humidus NBRC 14915.</title>
        <authorList>
            <person name="Komaki H."/>
            <person name="Tamura T."/>
        </authorList>
    </citation>
    <scope>NUCLEOTIDE SEQUENCE [LARGE SCALE GENOMIC DNA]</scope>
    <source>
        <strain evidence="2 3">NBRC 14915</strain>
    </source>
</reference>
<keyword evidence="1" id="KW-1133">Transmembrane helix</keyword>
<keyword evidence="1" id="KW-0472">Membrane</keyword>
<accession>A0ABQ3ZXP3</accession>
<dbReference type="EMBL" id="BOMN01000089">
    <property type="protein sequence ID" value="GIE23353.1"/>
    <property type="molecule type" value="Genomic_DNA"/>
</dbReference>